<dbReference type="Pfam" id="PF20684">
    <property type="entry name" value="Fung_rhodopsin"/>
    <property type="match status" value="1"/>
</dbReference>
<reference evidence="2" key="1">
    <citation type="submission" date="2021-01" db="EMBL/GenBank/DDBJ databases">
        <title>Chromosome-level genome assembly of a human fungal pathogen reveals clustering of transcriptionally co-regulated genes.</title>
        <authorList>
            <person name="Voorhies M."/>
            <person name="Cohen S."/>
            <person name="Shea T.P."/>
            <person name="Petrus S."/>
            <person name="Munoz J.F."/>
            <person name="Poplawski S."/>
            <person name="Goldman W.E."/>
            <person name="Michael T."/>
            <person name="Cuomo C.A."/>
            <person name="Sil A."/>
            <person name="Beyhan S."/>
        </authorList>
    </citation>
    <scope>NUCLEOTIDE SEQUENCE</scope>
    <source>
        <strain evidence="2">H88</strain>
    </source>
</reference>
<dbReference type="VEuPathDB" id="FungiDB:I7I53_10417"/>
<evidence type="ECO:0000259" key="1">
    <source>
        <dbReference type="Pfam" id="PF20684"/>
    </source>
</evidence>
<organism evidence="2 3">
    <name type="scientific">Ajellomyces capsulatus (strain H88)</name>
    <name type="common">Darling's disease fungus</name>
    <name type="synonym">Histoplasma capsulatum</name>
    <dbReference type="NCBI Taxonomy" id="544711"/>
    <lineage>
        <taxon>Eukaryota</taxon>
        <taxon>Fungi</taxon>
        <taxon>Dikarya</taxon>
        <taxon>Ascomycota</taxon>
        <taxon>Pezizomycotina</taxon>
        <taxon>Eurotiomycetes</taxon>
        <taxon>Eurotiomycetidae</taxon>
        <taxon>Onygenales</taxon>
        <taxon>Ajellomycetaceae</taxon>
        <taxon>Histoplasma</taxon>
    </lineage>
</organism>
<proteinExistence type="predicted"/>
<dbReference type="InterPro" id="IPR049326">
    <property type="entry name" value="Rhodopsin_dom_fungi"/>
</dbReference>
<name>A0A8A1L8F4_AJEC8</name>
<dbReference type="AlphaFoldDB" id="A0A8A1L8F4"/>
<dbReference type="EMBL" id="CP069102">
    <property type="protein sequence ID" value="QSS49910.1"/>
    <property type="molecule type" value="Genomic_DNA"/>
</dbReference>
<sequence>MWSSINSSMWTIIETNIAIICSCMPTYKAPLSKIFLHAFDSFCSWGSGQEQGGDSMIDGVIHRQVPVTKEPLYSLSMPIFNGWELMVEKLEIWAKRMGNGSSIRFGGTCPSGLVASKPSMYSSRRKRLSGQQRMQWGYSRS</sequence>
<gene>
    <name evidence="2" type="ORF">I7I53_10417</name>
</gene>
<evidence type="ECO:0000313" key="3">
    <source>
        <dbReference type="Proteomes" id="UP000663419"/>
    </source>
</evidence>
<protein>
    <recommendedName>
        <fullName evidence="1">Rhodopsin domain-containing protein</fullName>
    </recommendedName>
</protein>
<accession>A0A8A1L8F4</accession>
<feature type="domain" description="Rhodopsin" evidence="1">
    <location>
        <begin position="1"/>
        <end position="33"/>
    </location>
</feature>
<dbReference type="Proteomes" id="UP000663419">
    <property type="component" value="Chromosome 1"/>
</dbReference>
<evidence type="ECO:0000313" key="2">
    <source>
        <dbReference type="EMBL" id="QSS49910.1"/>
    </source>
</evidence>